<sequence>MSNISNLTNKIIEDAKATAKQLVDEAKIKEKNTIDKRVSEAEREKNMLISRAEGEAKIRAERIVSNAHLQVRNMKLSAKGETLDNVFKAALIKLNALPQERLLKFMKDSILSLDIDGDEEVIVDENNNAITPEFIEEVNKALKAKGKLGELKLSSRKNINGGYIIMKKGIGINNTFESLIKSLRDELEAEVASALFS</sequence>
<evidence type="ECO:0000256" key="4">
    <source>
        <dbReference type="HAMAP-Rule" id="MF_00311"/>
    </source>
</evidence>
<evidence type="ECO:0000313" key="6">
    <source>
        <dbReference type="Proteomes" id="UP000422764"/>
    </source>
</evidence>
<dbReference type="GO" id="GO:0033178">
    <property type="term" value="C:proton-transporting two-sector ATPase complex, catalytic domain"/>
    <property type="evidence" value="ECO:0007669"/>
    <property type="project" value="InterPro"/>
</dbReference>
<name>A0A6I6F5N9_9CLOT</name>
<accession>A0A6I6F5N9</accession>
<evidence type="ECO:0000313" key="5">
    <source>
        <dbReference type="EMBL" id="QGU95698.1"/>
    </source>
</evidence>
<keyword evidence="6" id="KW-1185">Reference proteome</keyword>
<evidence type="ECO:0000256" key="1">
    <source>
        <dbReference type="ARBA" id="ARBA00005901"/>
    </source>
</evidence>
<dbReference type="InterPro" id="IPR038495">
    <property type="entry name" value="ATPase_E_C"/>
</dbReference>
<dbReference type="Pfam" id="PF01991">
    <property type="entry name" value="vATP-synt_E"/>
    <property type="match status" value="1"/>
</dbReference>
<keyword evidence="2 4" id="KW-0813">Transport</keyword>
<comment type="function">
    <text evidence="4">Produces ATP from ADP in the presence of a proton gradient across the membrane.</text>
</comment>
<dbReference type="EMBL" id="CP046522">
    <property type="protein sequence ID" value="QGU95698.1"/>
    <property type="molecule type" value="Genomic_DNA"/>
</dbReference>
<keyword evidence="4" id="KW-0066">ATP synthesis</keyword>
<dbReference type="HAMAP" id="MF_00311">
    <property type="entry name" value="ATP_synth_E_arch"/>
    <property type="match status" value="1"/>
</dbReference>
<dbReference type="Gene3D" id="1.20.5.620">
    <property type="entry name" value="F1F0 ATP synthase subunit B, membrane domain"/>
    <property type="match status" value="1"/>
</dbReference>
<keyword evidence="4" id="KW-0375">Hydrogen ion transport</keyword>
<dbReference type="GO" id="GO:0005524">
    <property type="term" value="F:ATP binding"/>
    <property type="evidence" value="ECO:0007669"/>
    <property type="project" value="UniProtKB-UniRule"/>
</dbReference>
<dbReference type="SUPFAM" id="SSF160527">
    <property type="entry name" value="V-type ATPase subunit E-like"/>
    <property type="match status" value="1"/>
</dbReference>
<dbReference type="GO" id="GO:0046933">
    <property type="term" value="F:proton-transporting ATP synthase activity, rotational mechanism"/>
    <property type="evidence" value="ECO:0007669"/>
    <property type="project" value="UniProtKB-UniRule"/>
</dbReference>
<dbReference type="Gene3D" id="3.30.2320.30">
    <property type="entry name" value="ATP synthase, E subunit, C-terminal"/>
    <property type="match status" value="1"/>
</dbReference>
<dbReference type="GO" id="GO:0046961">
    <property type="term" value="F:proton-transporting ATPase activity, rotational mechanism"/>
    <property type="evidence" value="ECO:0007669"/>
    <property type="project" value="InterPro"/>
</dbReference>
<evidence type="ECO:0000256" key="2">
    <source>
        <dbReference type="ARBA" id="ARBA00022448"/>
    </source>
</evidence>
<keyword evidence="3 4" id="KW-0406">Ion transport</keyword>
<reference evidence="5 6" key="1">
    <citation type="submission" date="2019-12" db="EMBL/GenBank/DDBJ databases">
        <title>Genome sequenceing of Clostridium bovifaecis.</title>
        <authorList>
            <person name="Yao Y."/>
        </authorList>
    </citation>
    <scope>NUCLEOTIDE SEQUENCE [LARGE SCALE GENOMIC DNA]</scope>
    <source>
        <strain evidence="5 6">BXX</strain>
    </source>
</reference>
<evidence type="ECO:0000256" key="3">
    <source>
        <dbReference type="ARBA" id="ARBA00023065"/>
    </source>
</evidence>
<proteinExistence type="inferred from homology"/>
<comment type="similarity">
    <text evidence="1 4">Belongs to the V-ATPase E subunit family.</text>
</comment>
<dbReference type="GO" id="GO:0042777">
    <property type="term" value="P:proton motive force-driven plasma membrane ATP synthesis"/>
    <property type="evidence" value="ECO:0007669"/>
    <property type="project" value="UniProtKB-UniRule"/>
</dbReference>
<dbReference type="Proteomes" id="UP000422764">
    <property type="component" value="Chromosome"/>
</dbReference>
<gene>
    <name evidence="4" type="primary">atpE</name>
    <name evidence="5" type="ORF">GOM49_11895</name>
</gene>
<dbReference type="InterPro" id="IPR002842">
    <property type="entry name" value="ATPase_V1_Esu"/>
</dbReference>
<dbReference type="AlphaFoldDB" id="A0A6I6F5N9"/>
<organism evidence="5 6">
    <name type="scientific">Clostridium bovifaecis</name>
    <dbReference type="NCBI Taxonomy" id="2184719"/>
    <lineage>
        <taxon>Bacteria</taxon>
        <taxon>Bacillati</taxon>
        <taxon>Bacillota</taxon>
        <taxon>Clostridia</taxon>
        <taxon>Eubacteriales</taxon>
        <taxon>Clostridiaceae</taxon>
        <taxon>Clostridium</taxon>
    </lineage>
</organism>
<protein>
    <recommendedName>
        <fullName evidence="4">V-type proton ATPase subunit E</fullName>
    </recommendedName>
    <alternativeName>
        <fullName evidence="4">V-ATPase subunit E</fullName>
    </alternativeName>
</protein>